<sequence>MNVPHAICLRYFNLMHFIRYLTRYKQNCKANTKCN</sequence>
<name>A0A0E9PVI8_ANGAN</name>
<organism evidence="1">
    <name type="scientific">Anguilla anguilla</name>
    <name type="common">European freshwater eel</name>
    <name type="synonym">Muraena anguilla</name>
    <dbReference type="NCBI Taxonomy" id="7936"/>
    <lineage>
        <taxon>Eukaryota</taxon>
        <taxon>Metazoa</taxon>
        <taxon>Chordata</taxon>
        <taxon>Craniata</taxon>
        <taxon>Vertebrata</taxon>
        <taxon>Euteleostomi</taxon>
        <taxon>Actinopterygii</taxon>
        <taxon>Neopterygii</taxon>
        <taxon>Teleostei</taxon>
        <taxon>Anguilliformes</taxon>
        <taxon>Anguillidae</taxon>
        <taxon>Anguilla</taxon>
    </lineage>
</organism>
<proteinExistence type="predicted"/>
<dbReference type="AlphaFoldDB" id="A0A0E9PVI8"/>
<protein>
    <submittedName>
        <fullName evidence="1">Uncharacterized protein</fullName>
    </submittedName>
</protein>
<dbReference type="EMBL" id="GBXM01100058">
    <property type="protein sequence ID" value="JAH08519.1"/>
    <property type="molecule type" value="Transcribed_RNA"/>
</dbReference>
<evidence type="ECO:0000313" key="1">
    <source>
        <dbReference type="EMBL" id="JAH08519.1"/>
    </source>
</evidence>
<accession>A0A0E9PVI8</accession>
<reference evidence="1" key="2">
    <citation type="journal article" date="2015" name="Fish Shellfish Immunol.">
        <title>Early steps in the European eel (Anguilla anguilla)-Vibrio vulnificus interaction in the gills: Role of the RtxA13 toxin.</title>
        <authorList>
            <person name="Callol A."/>
            <person name="Pajuelo D."/>
            <person name="Ebbesson L."/>
            <person name="Teles M."/>
            <person name="MacKenzie S."/>
            <person name="Amaro C."/>
        </authorList>
    </citation>
    <scope>NUCLEOTIDE SEQUENCE</scope>
</reference>
<reference evidence="1" key="1">
    <citation type="submission" date="2014-11" db="EMBL/GenBank/DDBJ databases">
        <authorList>
            <person name="Amaro Gonzalez C."/>
        </authorList>
    </citation>
    <scope>NUCLEOTIDE SEQUENCE</scope>
</reference>